<feature type="region of interest" description="Disordered" evidence="1">
    <location>
        <begin position="202"/>
        <end position="244"/>
    </location>
</feature>
<gene>
    <name evidence="2" type="ORF">MONAX_5E004365</name>
</gene>
<evidence type="ECO:0000313" key="3">
    <source>
        <dbReference type="Proteomes" id="UP000335636"/>
    </source>
</evidence>
<dbReference type="EMBL" id="CABDUW010001571">
    <property type="protein sequence ID" value="VTJ82740.1"/>
    <property type="molecule type" value="Genomic_DNA"/>
</dbReference>
<proteinExistence type="predicted"/>
<comment type="caution">
    <text evidence="2">The sequence shown here is derived from an EMBL/GenBank/DDBJ whole genome shotgun (WGS) entry which is preliminary data.</text>
</comment>
<evidence type="ECO:0000313" key="2">
    <source>
        <dbReference type="EMBL" id="VTJ82740.1"/>
    </source>
</evidence>
<evidence type="ECO:0000256" key="1">
    <source>
        <dbReference type="SAM" id="MobiDB-lite"/>
    </source>
</evidence>
<feature type="region of interest" description="Disordered" evidence="1">
    <location>
        <begin position="82"/>
        <end position="118"/>
    </location>
</feature>
<keyword evidence="3" id="KW-1185">Reference proteome</keyword>
<accession>A0A5E4CN24</accession>
<reference evidence="2" key="1">
    <citation type="submission" date="2019-04" db="EMBL/GenBank/DDBJ databases">
        <authorList>
            <person name="Alioto T."/>
            <person name="Alioto T."/>
        </authorList>
    </citation>
    <scope>NUCLEOTIDE SEQUENCE [LARGE SCALE GENOMIC DNA]</scope>
</reference>
<dbReference type="AlphaFoldDB" id="A0A5E4CN24"/>
<dbReference type="Proteomes" id="UP000335636">
    <property type="component" value="Unassembled WGS sequence"/>
</dbReference>
<protein>
    <submittedName>
        <fullName evidence="2">Uncharacterized protein</fullName>
    </submittedName>
</protein>
<organism evidence="2 3">
    <name type="scientific">Marmota monax</name>
    <name type="common">Woodchuck</name>
    <dbReference type="NCBI Taxonomy" id="9995"/>
    <lineage>
        <taxon>Eukaryota</taxon>
        <taxon>Metazoa</taxon>
        <taxon>Chordata</taxon>
        <taxon>Craniata</taxon>
        <taxon>Vertebrata</taxon>
        <taxon>Euteleostomi</taxon>
        <taxon>Mammalia</taxon>
        <taxon>Eutheria</taxon>
        <taxon>Euarchontoglires</taxon>
        <taxon>Glires</taxon>
        <taxon>Rodentia</taxon>
        <taxon>Sciuromorpha</taxon>
        <taxon>Sciuridae</taxon>
        <taxon>Xerinae</taxon>
        <taxon>Marmotini</taxon>
        <taxon>Marmota</taxon>
    </lineage>
</organism>
<sequence length="266" mass="29242">MAEWTAGGRGTVGGGLSCGEWVLGGSICPWTLISTPHPLSLSLSASWQSHVASRLSPHIHRDGNGPLTLRFLSSWLSTPPHDPSWPLSPADSSRLRGAHGSEERRWRSRRSSTPAELQEGQCVQETELRMRWCCVVSGTQSDLRPVPPNVNTHLQIQAARRINCGASEIDLKPRARHSAAFNTQESRGWCAEEAGRPAPCRRQQVTQSEQRHPCPGSRPGSSQRLQSVPASLQSHDRKSPRAARHTGQVHVFLIDFPLHVGGWGEH</sequence>
<name>A0A5E4CN24_MARMO</name>
<feature type="compositionally biased region" description="Polar residues" evidence="1">
    <location>
        <begin position="219"/>
        <end position="233"/>
    </location>
</feature>